<dbReference type="InParanoid" id="A0A0C3NRF7"/>
<accession>A0A0C3NRF7</accession>
<keyword evidence="3" id="KW-1185">Reference proteome</keyword>
<reference evidence="2 3" key="1">
    <citation type="submission" date="2014-04" db="EMBL/GenBank/DDBJ databases">
        <authorList>
            <consortium name="DOE Joint Genome Institute"/>
            <person name="Kuo A."/>
            <person name="Kohler A."/>
            <person name="Costa M.D."/>
            <person name="Nagy L.G."/>
            <person name="Floudas D."/>
            <person name="Copeland A."/>
            <person name="Barry K.W."/>
            <person name="Cichocki N."/>
            <person name="Veneault-Fourrey C."/>
            <person name="LaButti K."/>
            <person name="Lindquist E.A."/>
            <person name="Lipzen A."/>
            <person name="Lundell T."/>
            <person name="Morin E."/>
            <person name="Murat C."/>
            <person name="Sun H."/>
            <person name="Tunlid A."/>
            <person name="Henrissat B."/>
            <person name="Grigoriev I.V."/>
            <person name="Hibbett D.S."/>
            <person name="Martin F."/>
            <person name="Nordberg H.P."/>
            <person name="Cantor M.N."/>
            <person name="Hua S.X."/>
        </authorList>
    </citation>
    <scope>NUCLEOTIDE SEQUENCE [LARGE SCALE GENOMIC DNA]</scope>
    <source>
        <strain evidence="2 3">Marx 270</strain>
    </source>
</reference>
<feature type="region of interest" description="Disordered" evidence="1">
    <location>
        <begin position="149"/>
        <end position="203"/>
    </location>
</feature>
<dbReference type="EMBL" id="KN832023">
    <property type="protein sequence ID" value="KIN97868.1"/>
    <property type="molecule type" value="Genomic_DNA"/>
</dbReference>
<evidence type="ECO:0000313" key="2">
    <source>
        <dbReference type="EMBL" id="KIN97868.1"/>
    </source>
</evidence>
<dbReference type="AlphaFoldDB" id="A0A0C3NRF7"/>
<gene>
    <name evidence="2" type="ORF">M404DRAFT_31957</name>
</gene>
<dbReference type="Proteomes" id="UP000054217">
    <property type="component" value="Unassembled WGS sequence"/>
</dbReference>
<feature type="region of interest" description="Disordered" evidence="1">
    <location>
        <begin position="276"/>
        <end position="334"/>
    </location>
</feature>
<feature type="region of interest" description="Disordered" evidence="1">
    <location>
        <begin position="1"/>
        <end position="111"/>
    </location>
</feature>
<organism evidence="2 3">
    <name type="scientific">Pisolithus tinctorius Marx 270</name>
    <dbReference type="NCBI Taxonomy" id="870435"/>
    <lineage>
        <taxon>Eukaryota</taxon>
        <taxon>Fungi</taxon>
        <taxon>Dikarya</taxon>
        <taxon>Basidiomycota</taxon>
        <taxon>Agaricomycotina</taxon>
        <taxon>Agaricomycetes</taxon>
        <taxon>Agaricomycetidae</taxon>
        <taxon>Boletales</taxon>
        <taxon>Sclerodermatineae</taxon>
        <taxon>Pisolithaceae</taxon>
        <taxon>Pisolithus</taxon>
    </lineage>
</organism>
<evidence type="ECO:0000256" key="1">
    <source>
        <dbReference type="SAM" id="MobiDB-lite"/>
    </source>
</evidence>
<name>A0A0C3NRF7_PISTI</name>
<feature type="compositionally biased region" description="Polar residues" evidence="1">
    <location>
        <begin position="1"/>
        <end position="10"/>
    </location>
</feature>
<evidence type="ECO:0000313" key="3">
    <source>
        <dbReference type="Proteomes" id="UP000054217"/>
    </source>
</evidence>
<sequence length="334" mass="38103">MSSQHQSKTPQPTPGHACNYSQVVDKELVVLTDDSTDTEQEKTAEKARRREENKRRERECEAEQEERLEAEWRKRAEEEEEARRKKAAEEEAERQRQRAQARRDEAGQSAVYDVTTAQRVPGTSVVVTTIRRPLCTRCIEDAVAEPSWKRAGTGSSQGEKKKILRGKGKEKATEPEEVDNEWEAGEEDEEEPMMPHEGPSRTGDSLRWAEWEWERQLQVAERYVEAHKRATMAFKRMAAAAERMAEVAERTADQWGVYCAWVEWAEMRRRADVHEATLKRTGGGWKRPQSKAAEDKNEEVDKGAEGDNEEEEEVGGEKEGGEEQGGDGGQVMEE</sequence>
<feature type="compositionally biased region" description="Acidic residues" evidence="1">
    <location>
        <begin position="175"/>
        <end position="192"/>
    </location>
</feature>
<feature type="compositionally biased region" description="Basic and acidic residues" evidence="1">
    <location>
        <begin position="292"/>
        <end position="305"/>
    </location>
</feature>
<dbReference type="HOGENOM" id="CLU_062064_0_0_1"/>
<protein>
    <submittedName>
        <fullName evidence="2">Uncharacterized protein</fullName>
    </submittedName>
</protein>
<proteinExistence type="predicted"/>
<dbReference type="STRING" id="870435.A0A0C3NRF7"/>
<reference evidence="3" key="2">
    <citation type="submission" date="2015-01" db="EMBL/GenBank/DDBJ databases">
        <title>Evolutionary Origins and Diversification of the Mycorrhizal Mutualists.</title>
        <authorList>
            <consortium name="DOE Joint Genome Institute"/>
            <consortium name="Mycorrhizal Genomics Consortium"/>
            <person name="Kohler A."/>
            <person name="Kuo A."/>
            <person name="Nagy L.G."/>
            <person name="Floudas D."/>
            <person name="Copeland A."/>
            <person name="Barry K.W."/>
            <person name="Cichocki N."/>
            <person name="Veneault-Fourrey C."/>
            <person name="LaButti K."/>
            <person name="Lindquist E.A."/>
            <person name="Lipzen A."/>
            <person name="Lundell T."/>
            <person name="Morin E."/>
            <person name="Murat C."/>
            <person name="Riley R."/>
            <person name="Ohm R."/>
            <person name="Sun H."/>
            <person name="Tunlid A."/>
            <person name="Henrissat B."/>
            <person name="Grigoriev I.V."/>
            <person name="Hibbett D.S."/>
            <person name="Martin F."/>
        </authorList>
    </citation>
    <scope>NUCLEOTIDE SEQUENCE [LARGE SCALE GENOMIC DNA]</scope>
    <source>
        <strain evidence="3">Marx 270</strain>
    </source>
</reference>
<feature type="compositionally biased region" description="Basic and acidic residues" evidence="1">
    <location>
        <begin position="39"/>
        <end position="106"/>
    </location>
</feature>